<feature type="compositionally biased region" description="Basic and acidic residues" evidence="1">
    <location>
        <begin position="242"/>
        <end position="251"/>
    </location>
</feature>
<protein>
    <submittedName>
        <fullName evidence="2">Uncharacterized protein</fullName>
    </submittedName>
</protein>
<reference evidence="2 3" key="1">
    <citation type="submission" date="2024-02" db="EMBL/GenBank/DDBJ databases">
        <title>A draft genome for the cacao thread blight pathogen Marasmius crinis-equi.</title>
        <authorList>
            <person name="Cohen S.P."/>
            <person name="Baruah I.K."/>
            <person name="Amoako-Attah I."/>
            <person name="Bukari Y."/>
            <person name="Meinhardt L.W."/>
            <person name="Bailey B.A."/>
        </authorList>
    </citation>
    <scope>NUCLEOTIDE SEQUENCE [LARGE SCALE GENOMIC DNA]</scope>
    <source>
        <strain evidence="2 3">GH-76</strain>
    </source>
</reference>
<feature type="compositionally biased region" description="Acidic residues" evidence="1">
    <location>
        <begin position="287"/>
        <end position="303"/>
    </location>
</feature>
<feature type="region of interest" description="Disordered" evidence="1">
    <location>
        <begin position="79"/>
        <end position="309"/>
    </location>
</feature>
<sequence>MSSAPLPVIAHVDQEVADVLIRERKKLSKKEEAVKSQERKVKRDETRPPKDMSLVSGRLHELTKLKAEAEGLRERAAALEKGDFDLFPELQSRKRKAPGSDGSESELTQPSDEENEPGEPEVGAMEREHGSRHGAKRRRATYASPEESERAGNLTVDGGVLPTPSTKLPEADGAPSEKSVTEDGRSSTVLSEARNVEGQSSSQATGDDVPKVEQGKSSCETKELVELEQTKAKEVSANTPAREGDESEKAGEGQSSAVEGAAEGKSEKKNQPTNKGKQKAIVRPNVEEEEEEGRETDVDESDEEKPYVYTAARQRKEDKAKLAVTRYLEMGGKEVLRHGLRAHVRERASHTRRVGTACYNLAKCLSAFIIVWWTRLRGNEISRGGELLGVPYAPLTVKELKTVEGVTVNGFKLPVTAAGEPYCHCGCRLEDAIWGFFLWKSGRIEYDGDGHGYEVARKPPTPAQRNFEITRLKRLGFELEDMWSHELVLGVYRELTPKDVFQRRVGHLLVRMKPALLLNGDLPEELDFTVAGGLFKMDESDEPKLEENDG</sequence>
<proteinExistence type="predicted"/>
<feature type="compositionally biased region" description="Basic and acidic residues" evidence="1">
    <location>
        <begin position="208"/>
        <end position="234"/>
    </location>
</feature>
<dbReference type="EMBL" id="JBAHYK010001811">
    <property type="protein sequence ID" value="KAL0566690.1"/>
    <property type="molecule type" value="Genomic_DNA"/>
</dbReference>
<feature type="region of interest" description="Disordered" evidence="1">
    <location>
        <begin position="26"/>
        <end position="59"/>
    </location>
</feature>
<evidence type="ECO:0000313" key="2">
    <source>
        <dbReference type="EMBL" id="KAL0566690.1"/>
    </source>
</evidence>
<gene>
    <name evidence="2" type="ORF">V5O48_015314</name>
</gene>
<dbReference type="Proteomes" id="UP001465976">
    <property type="component" value="Unassembled WGS sequence"/>
</dbReference>
<keyword evidence="3" id="KW-1185">Reference proteome</keyword>
<organism evidence="2 3">
    <name type="scientific">Marasmius crinis-equi</name>
    <dbReference type="NCBI Taxonomy" id="585013"/>
    <lineage>
        <taxon>Eukaryota</taxon>
        <taxon>Fungi</taxon>
        <taxon>Dikarya</taxon>
        <taxon>Basidiomycota</taxon>
        <taxon>Agaricomycotina</taxon>
        <taxon>Agaricomycetes</taxon>
        <taxon>Agaricomycetidae</taxon>
        <taxon>Agaricales</taxon>
        <taxon>Marasmiineae</taxon>
        <taxon>Marasmiaceae</taxon>
        <taxon>Marasmius</taxon>
    </lineage>
</organism>
<evidence type="ECO:0000313" key="3">
    <source>
        <dbReference type="Proteomes" id="UP001465976"/>
    </source>
</evidence>
<evidence type="ECO:0000256" key="1">
    <source>
        <dbReference type="SAM" id="MobiDB-lite"/>
    </source>
</evidence>
<comment type="caution">
    <text evidence="2">The sequence shown here is derived from an EMBL/GenBank/DDBJ whole genome shotgun (WGS) entry which is preliminary data.</text>
</comment>
<name>A0ABR3EUV2_9AGAR</name>
<accession>A0ABR3EUV2</accession>
<feature type="compositionally biased region" description="Basic and acidic residues" evidence="1">
    <location>
        <begin position="29"/>
        <end position="50"/>
    </location>
</feature>